<name>A0A1G2KWJ5_9BACT</name>
<dbReference type="AlphaFoldDB" id="A0A1G2KWJ5"/>
<comment type="caution">
    <text evidence="2">The sequence shown here is derived from an EMBL/GenBank/DDBJ whole genome shotgun (WGS) entry which is preliminary data.</text>
</comment>
<dbReference type="Pfam" id="PF00535">
    <property type="entry name" value="Glycos_transf_2"/>
    <property type="match status" value="1"/>
</dbReference>
<proteinExistence type="predicted"/>
<dbReference type="InterPro" id="IPR001173">
    <property type="entry name" value="Glyco_trans_2-like"/>
</dbReference>
<dbReference type="Proteomes" id="UP000178510">
    <property type="component" value="Unassembled WGS sequence"/>
</dbReference>
<gene>
    <name evidence="2" type="ORF">A3J58_01745</name>
</gene>
<evidence type="ECO:0000313" key="3">
    <source>
        <dbReference type="Proteomes" id="UP000178510"/>
    </source>
</evidence>
<sequence>MVSIGLPTRNRAHLLKEALESLLGQTYRNIEYIVSDNASTDGTAELLHDYAARDPRIRYIRQDTDINGMENHEFVLRKAQGEYFMWASDDDWWHPRFVETLVDVLEKNPSYGVAMSYYYKHFINRGEAFTKEVRHNFTPLTHQQLYRKYLRGRATPIFFFGLYRTRILRQIFIRKTPRWFNGLLLTFCEVALATRSYSVPEFLHRQLQDTRLHIVRHPTNPYTIGELKPFAVTHAMLMVPWWLFTSPAIPLRRKHLIFGPWLWRSWLYKRKMAREIWRFVRYVILPFNDGKMNLDALLDEWLTVVNYSVLAHTLFLIKRCALKDRQAVLGYIRDRKQTFEKQTADPLSKDQITKLDFLEAQLKNG</sequence>
<dbReference type="Gene3D" id="3.90.550.10">
    <property type="entry name" value="Spore Coat Polysaccharide Biosynthesis Protein SpsA, Chain A"/>
    <property type="match status" value="1"/>
</dbReference>
<dbReference type="InterPro" id="IPR029044">
    <property type="entry name" value="Nucleotide-diphossugar_trans"/>
</dbReference>
<reference evidence="2 3" key="1">
    <citation type="journal article" date="2016" name="Nat. Commun.">
        <title>Thousands of microbial genomes shed light on interconnected biogeochemical processes in an aquifer system.</title>
        <authorList>
            <person name="Anantharaman K."/>
            <person name="Brown C.T."/>
            <person name="Hug L.A."/>
            <person name="Sharon I."/>
            <person name="Castelle C.J."/>
            <person name="Probst A.J."/>
            <person name="Thomas B.C."/>
            <person name="Singh A."/>
            <person name="Wilkins M.J."/>
            <person name="Karaoz U."/>
            <person name="Brodie E.L."/>
            <person name="Williams K.H."/>
            <person name="Hubbard S.S."/>
            <person name="Banfield J.F."/>
        </authorList>
    </citation>
    <scope>NUCLEOTIDE SEQUENCE [LARGE SCALE GENOMIC DNA]</scope>
</reference>
<dbReference type="PANTHER" id="PTHR22916">
    <property type="entry name" value="GLYCOSYLTRANSFERASE"/>
    <property type="match status" value="1"/>
</dbReference>
<evidence type="ECO:0000313" key="2">
    <source>
        <dbReference type="EMBL" id="OHA03815.1"/>
    </source>
</evidence>
<dbReference type="PANTHER" id="PTHR22916:SF56">
    <property type="entry name" value="GLYCOSYL TRANSFERASE"/>
    <property type="match status" value="1"/>
</dbReference>
<dbReference type="CDD" id="cd00761">
    <property type="entry name" value="Glyco_tranf_GTA_type"/>
    <property type="match status" value="1"/>
</dbReference>
<evidence type="ECO:0000259" key="1">
    <source>
        <dbReference type="Pfam" id="PF00535"/>
    </source>
</evidence>
<dbReference type="SUPFAM" id="SSF53448">
    <property type="entry name" value="Nucleotide-diphospho-sugar transferases"/>
    <property type="match status" value="1"/>
</dbReference>
<accession>A0A1G2KWJ5</accession>
<protein>
    <recommendedName>
        <fullName evidence="1">Glycosyltransferase 2-like domain-containing protein</fullName>
    </recommendedName>
</protein>
<dbReference type="STRING" id="1802274.A3J58_01745"/>
<dbReference type="EMBL" id="MHQM01000019">
    <property type="protein sequence ID" value="OHA03815.1"/>
    <property type="molecule type" value="Genomic_DNA"/>
</dbReference>
<feature type="domain" description="Glycosyltransferase 2-like" evidence="1">
    <location>
        <begin position="3"/>
        <end position="172"/>
    </location>
</feature>
<organism evidence="2 3">
    <name type="scientific">Candidatus Sungbacteria bacterium RIFCSPHIGHO2_02_FULL_52_23</name>
    <dbReference type="NCBI Taxonomy" id="1802274"/>
    <lineage>
        <taxon>Bacteria</taxon>
        <taxon>Candidatus Sungiibacteriota</taxon>
    </lineage>
</organism>